<keyword evidence="1" id="KW-1133">Transmembrane helix</keyword>
<dbReference type="HOGENOM" id="CLU_3312635_0_0_5"/>
<gene>
    <name evidence="2" type="ORF">MOC_5390</name>
</gene>
<feature type="transmembrane region" description="Helical" evidence="1">
    <location>
        <begin position="7"/>
        <end position="30"/>
    </location>
</feature>
<evidence type="ECO:0000256" key="1">
    <source>
        <dbReference type="SAM" id="Phobius"/>
    </source>
</evidence>
<dbReference type="AlphaFoldDB" id="A0A089P2Y8"/>
<keyword evidence="1" id="KW-0472">Membrane</keyword>
<reference evidence="2 3" key="1">
    <citation type="journal article" date="2014" name="PLoS ONE">
        <title>Genome Information of Methylobacterium oryzae, a Plant-Probiotic Methylotroph in the Phyllosphere.</title>
        <authorList>
            <person name="Kwak M.J."/>
            <person name="Jeong H."/>
            <person name="Madhaiyan M."/>
            <person name="Lee Y."/>
            <person name="Sa T.M."/>
            <person name="Oh T.K."/>
            <person name="Kim J.F."/>
        </authorList>
    </citation>
    <scope>NUCLEOTIDE SEQUENCE [LARGE SCALE GENOMIC DNA]</scope>
    <source>
        <strain evidence="2 3">CBMB20</strain>
    </source>
</reference>
<dbReference type="KEGG" id="mor:MOC_5390"/>
<dbReference type="Proteomes" id="UP000029492">
    <property type="component" value="Chromosome"/>
</dbReference>
<keyword evidence="3" id="KW-1185">Reference proteome</keyword>
<accession>A0A089P2Y8</accession>
<proteinExistence type="predicted"/>
<protein>
    <submittedName>
        <fullName evidence="2">Protein of unassigned function</fullName>
    </submittedName>
</protein>
<organism evidence="2 3">
    <name type="scientific">Methylobacterium oryzae CBMB20</name>
    <dbReference type="NCBI Taxonomy" id="693986"/>
    <lineage>
        <taxon>Bacteria</taxon>
        <taxon>Pseudomonadati</taxon>
        <taxon>Pseudomonadota</taxon>
        <taxon>Alphaproteobacteria</taxon>
        <taxon>Hyphomicrobiales</taxon>
        <taxon>Methylobacteriaceae</taxon>
        <taxon>Methylobacterium</taxon>
    </lineage>
</organism>
<evidence type="ECO:0000313" key="2">
    <source>
        <dbReference type="EMBL" id="AIQ93145.1"/>
    </source>
</evidence>
<keyword evidence="1" id="KW-0812">Transmembrane</keyword>
<evidence type="ECO:0000313" key="3">
    <source>
        <dbReference type="Proteomes" id="UP000029492"/>
    </source>
</evidence>
<dbReference type="EMBL" id="CP003811">
    <property type="protein sequence ID" value="AIQ93145.1"/>
    <property type="molecule type" value="Genomic_DNA"/>
</dbReference>
<name>A0A089P2Y8_9HYPH</name>
<sequence>MTSYRELMMPVFDTTLIGLLGLSAGTYLGLKIPEPAVPK</sequence>